<dbReference type="InterPro" id="IPR036388">
    <property type="entry name" value="WH-like_DNA-bd_sf"/>
</dbReference>
<evidence type="ECO:0000256" key="3">
    <source>
        <dbReference type="ARBA" id="ARBA00023082"/>
    </source>
</evidence>
<evidence type="ECO:0000313" key="6">
    <source>
        <dbReference type="EMBL" id="TWT34424.1"/>
    </source>
</evidence>
<dbReference type="GO" id="GO:0016987">
    <property type="term" value="F:sigma factor activity"/>
    <property type="evidence" value="ECO:0007669"/>
    <property type="project" value="UniProtKB-KW"/>
</dbReference>
<keyword evidence="4" id="KW-0804">Transcription</keyword>
<dbReference type="EMBL" id="SJPF01000002">
    <property type="protein sequence ID" value="TWT34424.1"/>
    <property type="molecule type" value="Genomic_DNA"/>
</dbReference>
<dbReference type="AlphaFoldDB" id="A0A5C5V764"/>
<dbReference type="InterPro" id="IPR014284">
    <property type="entry name" value="RNA_pol_sigma-70_dom"/>
</dbReference>
<dbReference type="Pfam" id="PF04542">
    <property type="entry name" value="Sigma70_r2"/>
    <property type="match status" value="1"/>
</dbReference>
<feature type="domain" description="RNA polymerase sigma-70 region 2" evidence="5">
    <location>
        <begin position="17"/>
        <end position="83"/>
    </location>
</feature>
<organism evidence="6 7">
    <name type="scientific">Blastopirellula retiformator</name>
    <dbReference type="NCBI Taxonomy" id="2527970"/>
    <lineage>
        <taxon>Bacteria</taxon>
        <taxon>Pseudomonadati</taxon>
        <taxon>Planctomycetota</taxon>
        <taxon>Planctomycetia</taxon>
        <taxon>Pirellulales</taxon>
        <taxon>Pirellulaceae</taxon>
        <taxon>Blastopirellula</taxon>
    </lineage>
</organism>
<dbReference type="InterPro" id="IPR013325">
    <property type="entry name" value="RNA_pol_sigma_r2"/>
</dbReference>
<evidence type="ECO:0000256" key="2">
    <source>
        <dbReference type="ARBA" id="ARBA00023015"/>
    </source>
</evidence>
<comment type="caution">
    <text evidence="6">The sequence shown here is derived from an EMBL/GenBank/DDBJ whole genome shotgun (WGS) entry which is preliminary data.</text>
</comment>
<accession>A0A5C5V764</accession>
<sequence>MNLDDSQISDEDFIRLLTTYHGRILHYVCSSISNPSHAEDVMQEVSLAMWEKRRQYNPDLNFFAWMRAFARLEVFSYYRQQAKKPRQLSEIALNRVWENVDARQHLVDDRLTALQTCFSRLSSEHQELVSQFYDETFEVVATASQLNIQPSTVYVRIHRIRKILLSCVQRQLSSLKVLA</sequence>
<comment type="similarity">
    <text evidence="1">Belongs to the sigma-70 factor family. ECF subfamily.</text>
</comment>
<dbReference type="Gene3D" id="1.10.1740.10">
    <property type="match status" value="1"/>
</dbReference>
<dbReference type="GO" id="GO:0006352">
    <property type="term" value="P:DNA-templated transcription initiation"/>
    <property type="evidence" value="ECO:0007669"/>
    <property type="project" value="InterPro"/>
</dbReference>
<dbReference type="Proteomes" id="UP000318878">
    <property type="component" value="Unassembled WGS sequence"/>
</dbReference>
<dbReference type="Gene3D" id="1.10.10.10">
    <property type="entry name" value="Winged helix-like DNA-binding domain superfamily/Winged helix DNA-binding domain"/>
    <property type="match status" value="1"/>
</dbReference>
<dbReference type="InterPro" id="IPR007627">
    <property type="entry name" value="RNA_pol_sigma70_r2"/>
</dbReference>
<evidence type="ECO:0000259" key="5">
    <source>
        <dbReference type="Pfam" id="PF04542"/>
    </source>
</evidence>
<keyword evidence="3" id="KW-0731">Sigma factor</keyword>
<evidence type="ECO:0000313" key="7">
    <source>
        <dbReference type="Proteomes" id="UP000318878"/>
    </source>
</evidence>
<gene>
    <name evidence="6" type="ORF">Enr8_18320</name>
</gene>
<reference evidence="6 7" key="1">
    <citation type="submission" date="2019-02" db="EMBL/GenBank/DDBJ databases">
        <title>Deep-cultivation of Planctomycetes and their phenomic and genomic characterization uncovers novel biology.</title>
        <authorList>
            <person name="Wiegand S."/>
            <person name="Jogler M."/>
            <person name="Boedeker C."/>
            <person name="Pinto D."/>
            <person name="Vollmers J."/>
            <person name="Rivas-Marin E."/>
            <person name="Kohn T."/>
            <person name="Peeters S.H."/>
            <person name="Heuer A."/>
            <person name="Rast P."/>
            <person name="Oberbeckmann S."/>
            <person name="Bunk B."/>
            <person name="Jeske O."/>
            <person name="Meyerdierks A."/>
            <person name="Storesund J.E."/>
            <person name="Kallscheuer N."/>
            <person name="Luecker S."/>
            <person name="Lage O.M."/>
            <person name="Pohl T."/>
            <person name="Merkel B.J."/>
            <person name="Hornburger P."/>
            <person name="Mueller R.-W."/>
            <person name="Bruemmer F."/>
            <person name="Labrenz M."/>
            <person name="Spormann A.M."/>
            <person name="Op Den Camp H."/>
            <person name="Overmann J."/>
            <person name="Amann R."/>
            <person name="Jetten M.S.M."/>
            <person name="Mascher T."/>
            <person name="Medema M.H."/>
            <person name="Devos D.P."/>
            <person name="Kaster A.-K."/>
            <person name="Ovreas L."/>
            <person name="Rohde M."/>
            <person name="Galperin M.Y."/>
            <person name="Jogler C."/>
        </authorList>
    </citation>
    <scope>NUCLEOTIDE SEQUENCE [LARGE SCALE GENOMIC DNA]</scope>
    <source>
        <strain evidence="6 7">Enr8</strain>
    </source>
</reference>
<protein>
    <submittedName>
        <fullName evidence="6">RNA polymerase sigma factor</fullName>
    </submittedName>
</protein>
<evidence type="ECO:0000256" key="1">
    <source>
        <dbReference type="ARBA" id="ARBA00010641"/>
    </source>
</evidence>
<evidence type="ECO:0000256" key="4">
    <source>
        <dbReference type="ARBA" id="ARBA00023163"/>
    </source>
</evidence>
<keyword evidence="7" id="KW-1185">Reference proteome</keyword>
<name>A0A5C5V764_9BACT</name>
<dbReference type="SUPFAM" id="SSF88946">
    <property type="entry name" value="Sigma2 domain of RNA polymerase sigma factors"/>
    <property type="match status" value="1"/>
</dbReference>
<dbReference type="NCBIfam" id="TIGR02937">
    <property type="entry name" value="sigma70-ECF"/>
    <property type="match status" value="1"/>
</dbReference>
<dbReference type="SUPFAM" id="SSF88659">
    <property type="entry name" value="Sigma3 and sigma4 domains of RNA polymerase sigma factors"/>
    <property type="match status" value="1"/>
</dbReference>
<keyword evidence="2" id="KW-0805">Transcription regulation</keyword>
<dbReference type="PANTHER" id="PTHR43133:SF51">
    <property type="entry name" value="RNA POLYMERASE SIGMA FACTOR"/>
    <property type="match status" value="1"/>
</dbReference>
<proteinExistence type="inferred from homology"/>
<dbReference type="PANTHER" id="PTHR43133">
    <property type="entry name" value="RNA POLYMERASE ECF-TYPE SIGMA FACTO"/>
    <property type="match status" value="1"/>
</dbReference>
<dbReference type="RefSeq" id="WP_186767532.1">
    <property type="nucleotide sequence ID" value="NZ_SJPF01000002.1"/>
</dbReference>
<dbReference type="InterPro" id="IPR013324">
    <property type="entry name" value="RNA_pol_sigma_r3/r4-like"/>
</dbReference>
<dbReference type="InterPro" id="IPR039425">
    <property type="entry name" value="RNA_pol_sigma-70-like"/>
</dbReference>